<dbReference type="PANTHER" id="PTHR33052">
    <property type="entry name" value="DUF4228 DOMAIN PROTEIN-RELATED"/>
    <property type="match status" value="1"/>
</dbReference>
<dbReference type="EMBL" id="OZ021742">
    <property type="protein sequence ID" value="CAK9326928.1"/>
    <property type="molecule type" value="Genomic_DNA"/>
</dbReference>
<feature type="region of interest" description="Disordered" evidence="1">
    <location>
        <begin position="123"/>
        <end position="152"/>
    </location>
</feature>
<evidence type="ECO:0008006" key="4">
    <source>
        <dbReference type="Google" id="ProtNLM"/>
    </source>
</evidence>
<name>A0ABP0Z2C9_9ROSI</name>
<evidence type="ECO:0000313" key="2">
    <source>
        <dbReference type="EMBL" id="CAK9326928.1"/>
    </source>
</evidence>
<dbReference type="InterPro" id="IPR025322">
    <property type="entry name" value="PADRE_dom"/>
</dbReference>
<proteinExistence type="predicted"/>
<reference evidence="2 3" key="1">
    <citation type="submission" date="2024-03" db="EMBL/GenBank/DDBJ databases">
        <authorList>
            <person name="Gkanogiannis A."/>
            <person name="Becerra Lopez-Lavalle L."/>
        </authorList>
    </citation>
    <scope>NUCLEOTIDE SEQUENCE [LARGE SCALE GENOMIC DNA]</scope>
</reference>
<keyword evidence="3" id="KW-1185">Reference proteome</keyword>
<gene>
    <name evidence="2" type="ORF">CITCOLO1_LOCUS19292</name>
</gene>
<dbReference type="Pfam" id="PF14009">
    <property type="entry name" value="PADRE"/>
    <property type="match status" value="1"/>
</dbReference>
<protein>
    <recommendedName>
        <fullName evidence="4">6,7-dimethyl-8-ribityllumazine synthase</fullName>
    </recommendedName>
</protein>
<evidence type="ECO:0000256" key="1">
    <source>
        <dbReference type="SAM" id="MobiDB-lite"/>
    </source>
</evidence>
<organism evidence="2 3">
    <name type="scientific">Citrullus colocynthis</name>
    <name type="common">colocynth</name>
    <dbReference type="NCBI Taxonomy" id="252529"/>
    <lineage>
        <taxon>Eukaryota</taxon>
        <taxon>Viridiplantae</taxon>
        <taxon>Streptophyta</taxon>
        <taxon>Embryophyta</taxon>
        <taxon>Tracheophyta</taxon>
        <taxon>Spermatophyta</taxon>
        <taxon>Magnoliopsida</taxon>
        <taxon>eudicotyledons</taxon>
        <taxon>Gunneridae</taxon>
        <taxon>Pentapetalae</taxon>
        <taxon>rosids</taxon>
        <taxon>fabids</taxon>
        <taxon>Cucurbitales</taxon>
        <taxon>Cucurbitaceae</taxon>
        <taxon>Benincaseae</taxon>
        <taxon>Citrullus</taxon>
    </lineage>
</organism>
<dbReference type="Proteomes" id="UP001642487">
    <property type="component" value="Chromosome 8"/>
</dbReference>
<sequence length="152" mass="16804">MGNTLRHCLGCILPCGALDLIRVVHLNGHVQEFSPPLAAAEILHANPGHVLTTPSSDDHRLVRRVTILSPESHLRRGGIYFLIPADSDHRKAAKKPTSAISGGGVFPESEDLSQRFEDVIVLKEAKPSRRDRRRSRSYGGPWQPHLHSISED</sequence>
<accession>A0ABP0Z2C9</accession>
<evidence type="ECO:0000313" key="3">
    <source>
        <dbReference type="Proteomes" id="UP001642487"/>
    </source>
</evidence>